<dbReference type="EMBL" id="BAAARY010000013">
    <property type="protein sequence ID" value="GAA2526808.1"/>
    <property type="molecule type" value="Genomic_DNA"/>
</dbReference>
<name>A0ABN3NM00_9ACTN</name>
<keyword evidence="2" id="KW-1185">Reference proteome</keyword>
<comment type="caution">
    <text evidence="1">The sequence shown here is derived from an EMBL/GenBank/DDBJ whole genome shotgun (WGS) entry which is preliminary data.</text>
</comment>
<evidence type="ECO:0000313" key="1">
    <source>
        <dbReference type="EMBL" id="GAA2526808.1"/>
    </source>
</evidence>
<proteinExistence type="predicted"/>
<organism evidence="1 2">
    <name type="scientific">Pilimelia columellifera subsp. columellifera</name>
    <dbReference type="NCBI Taxonomy" id="706583"/>
    <lineage>
        <taxon>Bacteria</taxon>
        <taxon>Bacillati</taxon>
        <taxon>Actinomycetota</taxon>
        <taxon>Actinomycetes</taxon>
        <taxon>Micromonosporales</taxon>
        <taxon>Micromonosporaceae</taxon>
        <taxon>Pilimelia</taxon>
    </lineage>
</organism>
<accession>A0ABN3NM00</accession>
<dbReference type="Proteomes" id="UP001499978">
    <property type="component" value="Unassembled WGS sequence"/>
</dbReference>
<evidence type="ECO:0000313" key="2">
    <source>
        <dbReference type="Proteomes" id="UP001499978"/>
    </source>
</evidence>
<protein>
    <submittedName>
        <fullName evidence="1">Uncharacterized protein</fullName>
    </submittedName>
</protein>
<gene>
    <name evidence="1" type="ORF">GCM10010201_26970</name>
</gene>
<reference evidence="1 2" key="1">
    <citation type="journal article" date="2019" name="Int. J. Syst. Evol. Microbiol.">
        <title>The Global Catalogue of Microorganisms (GCM) 10K type strain sequencing project: providing services to taxonomists for standard genome sequencing and annotation.</title>
        <authorList>
            <consortium name="The Broad Institute Genomics Platform"/>
            <consortium name="The Broad Institute Genome Sequencing Center for Infectious Disease"/>
            <person name="Wu L."/>
            <person name="Ma J."/>
        </authorList>
    </citation>
    <scope>NUCLEOTIDE SEQUENCE [LARGE SCALE GENOMIC DNA]</scope>
    <source>
        <strain evidence="1 2">JCM 3367</strain>
    </source>
</reference>
<sequence length="70" mass="7842">MPTAIADGTGATTPAYYTEFGLSIPFVEIVTFAGISHYFPPYTPLKELRVVAWQTNRRDAPSRAWLLPNR</sequence>